<dbReference type="RefSeq" id="XP_025381041.1">
    <property type="nucleotide sequence ID" value="XM_025524692.1"/>
</dbReference>
<dbReference type="SMART" id="SM00886">
    <property type="entry name" value="Dabb"/>
    <property type="match status" value="1"/>
</dbReference>
<dbReference type="InParanoid" id="A0A316Z0J9"/>
<evidence type="ECO:0000313" key="3">
    <source>
        <dbReference type="Proteomes" id="UP000245768"/>
    </source>
</evidence>
<dbReference type="Pfam" id="PF07876">
    <property type="entry name" value="Dabb"/>
    <property type="match status" value="1"/>
</dbReference>
<gene>
    <name evidence="2" type="ORF">FA10DRAFT_299184</name>
</gene>
<sequence length="107" mass="11971">MAVIHTVIFGYKPEVSQSERDAIYQRFLGLKTLTKDVNGQPYIVDITGGKENLSKEQLAKGLDAAFIVTFKNFADRDYYVNTDPDHAAFVQEAGPKIANGYVHDFEV</sequence>
<dbReference type="OrthoDB" id="1601230at2759"/>
<dbReference type="Proteomes" id="UP000245768">
    <property type="component" value="Unassembled WGS sequence"/>
</dbReference>
<dbReference type="Gene3D" id="3.30.70.100">
    <property type="match status" value="1"/>
</dbReference>
<dbReference type="InterPro" id="IPR013097">
    <property type="entry name" value="Dabb"/>
</dbReference>
<dbReference type="GeneID" id="37046608"/>
<accession>A0A316Z0J9</accession>
<organism evidence="2 3">
    <name type="scientific">Acaromyces ingoldii</name>
    <dbReference type="NCBI Taxonomy" id="215250"/>
    <lineage>
        <taxon>Eukaryota</taxon>
        <taxon>Fungi</taxon>
        <taxon>Dikarya</taxon>
        <taxon>Basidiomycota</taxon>
        <taxon>Ustilaginomycotina</taxon>
        <taxon>Exobasidiomycetes</taxon>
        <taxon>Exobasidiales</taxon>
        <taxon>Cryptobasidiaceae</taxon>
        <taxon>Acaromyces</taxon>
    </lineage>
</organism>
<dbReference type="SUPFAM" id="SSF54909">
    <property type="entry name" value="Dimeric alpha+beta barrel"/>
    <property type="match status" value="1"/>
</dbReference>
<evidence type="ECO:0000313" key="2">
    <source>
        <dbReference type="EMBL" id="PWN93843.1"/>
    </source>
</evidence>
<reference evidence="2 3" key="1">
    <citation type="journal article" date="2018" name="Mol. Biol. Evol.">
        <title>Broad Genomic Sampling Reveals a Smut Pathogenic Ancestry of the Fungal Clade Ustilaginomycotina.</title>
        <authorList>
            <person name="Kijpornyongpan T."/>
            <person name="Mondo S.J."/>
            <person name="Barry K."/>
            <person name="Sandor L."/>
            <person name="Lee J."/>
            <person name="Lipzen A."/>
            <person name="Pangilinan J."/>
            <person name="LaButti K."/>
            <person name="Hainaut M."/>
            <person name="Henrissat B."/>
            <person name="Grigoriev I.V."/>
            <person name="Spatafora J.W."/>
            <person name="Aime M.C."/>
        </authorList>
    </citation>
    <scope>NUCLEOTIDE SEQUENCE [LARGE SCALE GENOMIC DNA]</scope>
    <source>
        <strain evidence="2 3">MCA 4198</strain>
    </source>
</reference>
<keyword evidence="3" id="KW-1185">Reference proteome</keyword>
<evidence type="ECO:0000259" key="1">
    <source>
        <dbReference type="PROSITE" id="PS51502"/>
    </source>
</evidence>
<dbReference type="PROSITE" id="PS51502">
    <property type="entry name" value="S_R_A_B_BARREL"/>
    <property type="match status" value="1"/>
</dbReference>
<feature type="domain" description="Stress-response A/B barrel" evidence="1">
    <location>
        <begin position="3"/>
        <end position="105"/>
    </location>
</feature>
<dbReference type="STRING" id="215250.A0A316Z0J9"/>
<dbReference type="EMBL" id="KZ819634">
    <property type="protein sequence ID" value="PWN93843.1"/>
    <property type="molecule type" value="Genomic_DNA"/>
</dbReference>
<dbReference type="AlphaFoldDB" id="A0A316Z0J9"/>
<name>A0A316Z0J9_9BASI</name>
<dbReference type="InterPro" id="IPR011008">
    <property type="entry name" value="Dimeric_a/b-barrel"/>
</dbReference>
<protein>
    <recommendedName>
        <fullName evidence="1">Stress-response A/B barrel domain-containing protein</fullName>
    </recommendedName>
</protein>
<proteinExistence type="predicted"/>